<dbReference type="EMBL" id="CM037153">
    <property type="protein sequence ID" value="KAH7859039.1"/>
    <property type="molecule type" value="Genomic_DNA"/>
</dbReference>
<reference evidence="1 2" key="1">
    <citation type="journal article" date="2021" name="Hortic Res">
        <title>High-quality reference genome and annotation aids understanding of berry development for evergreen blueberry (Vaccinium darrowii).</title>
        <authorList>
            <person name="Yu J."/>
            <person name="Hulse-Kemp A.M."/>
            <person name="Babiker E."/>
            <person name="Staton M."/>
        </authorList>
    </citation>
    <scope>NUCLEOTIDE SEQUENCE [LARGE SCALE GENOMIC DNA]</scope>
    <source>
        <strain evidence="2">cv. NJ 8807/NJ 8810</strain>
        <tissue evidence="1">Young leaf</tissue>
    </source>
</reference>
<proteinExistence type="predicted"/>
<dbReference type="Proteomes" id="UP000828048">
    <property type="component" value="Chromosome 3"/>
</dbReference>
<evidence type="ECO:0000313" key="2">
    <source>
        <dbReference type="Proteomes" id="UP000828048"/>
    </source>
</evidence>
<keyword evidence="2" id="KW-1185">Reference proteome</keyword>
<protein>
    <submittedName>
        <fullName evidence="1">Uncharacterized protein</fullName>
    </submittedName>
</protein>
<organism evidence="1 2">
    <name type="scientific">Vaccinium darrowii</name>
    <dbReference type="NCBI Taxonomy" id="229202"/>
    <lineage>
        <taxon>Eukaryota</taxon>
        <taxon>Viridiplantae</taxon>
        <taxon>Streptophyta</taxon>
        <taxon>Embryophyta</taxon>
        <taxon>Tracheophyta</taxon>
        <taxon>Spermatophyta</taxon>
        <taxon>Magnoliopsida</taxon>
        <taxon>eudicotyledons</taxon>
        <taxon>Gunneridae</taxon>
        <taxon>Pentapetalae</taxon>
        <taxon>asterids</taxon>
        <taxon>Ericales</taxon>
        <taxon>Ericaceae</taxon>
        <taxon>Vaccinioideae</taxon>
        <taxon>Vaccinieae</taxon>
        <taxon>Vaccinium</taxon>
    </lineage>
</organism>
<sequence length="611" mass="69009">MADDYIEKFLVEKLKEVLDDLETKAHQHLPAKIAQLSSKFRNLKEIVEGRNRTTIDLREKLYTLKNLLSEWQMHLKKTKHTYSWKSLSFVLNFKQNLDQITEELRVQAQNTPPPEKTGQTTRLTGETLQTTPPTGDTDQGYRWSDRLVDEKKVYGIDDKALSLQKSLVLHNNSNDRRFSMIGIVGMRGVGKTTLAQVVFNKPEVKNHFLPRIWVCASKQPRDHSDHRYEIVKRMLECLGVEETTIKSVNDEHELKGLLFALRLQLTGKRYLIVLDDVWREEAQYQDFCSSLEKDENQCVEKLAYGLPKGYGGAVIVTSRSEEIVKKMVGENSHRVSPLKDPDCIWNIFIDSADENNTQLEVLKELKEKIIEKCAWLPLAAKMMGQIAREPPVQKKLAAVQEIPTAALPENLESDQQAKQPVQEKPAAVLPENLESDQLAKLPVQAKLSVQEKPVAVLPENLESDQQAKLPVQEKPAAVLPENLESDQPAKLPVQEKPVAVLPENLESDQPAKLPVQEKPAVVLPENLESDQPAKLPVQEKPAVVLSENLKSDQQAKLPFQEKPAAVLPENLDSDQPAKLPDQEKPAVVLPENLESDQQANSLNQHSQQVED</sequence>
<accession>A0ACB7Z1P3</accession>
<comment type="caution">
    <text evidence="1">The sequence shown here is derived from an EMBL/GenBank/DDBJ whole genome shotgun (WGS) entry which is preliminary data.</text>
</comment>
<gene>
    <name evidence="1" type="ORF">Vadar_030724</name>
</gene>
<name>A0ACB7Z1P3_9ERIC</name>
<evidence type="ECO:0000313" key="1">
    <source>
        <dbReference type="EMBL" id="KAH7859039.1"/>
    </source>
</evidence>